<dbReference type="HAMAP" id="MF_01841">
    <property type="entry name" value="Agmatine_deimin"/>
    <property type="match status" value="1"/>
</dbReference>
<feature type="transmembrane region" description="Helical" evidence="2">
    <location>
        <begin position="84"/>
        <end position="109"/>
    </location>
</feature>
<dbReference type="SUPFAM" id="SSF55909">
    <property type="entry name" value="Pentein"/>
    <property type="match status" value="1"/>
</dbReference>
<dbReference type="PANTHER" id="PTHR31133:SF2">
    <property type="entry name" value="EXPRESSED PROTEIN"/>
    <property type="match status" value="1"/>
</dbReference>
<keyword evidence="2" id="KW-1133">Transmembrane helix</keyword>
<keyword evidence="4" id="KW-1185">Reference proteome</keyword>
<dbReference type="Gene3D" id="3.75.10.10">
    <property type="entry name" value="L-arginine/glycine Amidinotransferase, Chain A"/>
    <property type="match status" value="1"/>
</dbReference>
<dbReference type="NCBIfam" id="TIGR03380">
    <property type="entry name" value="agmatine_aguA"/>
    <property type="match status" value="1"/>
</dbReference>
<dbReference type="Proteomes" id="UP000734854">
    <property type="component" value="Unassembled WGS sequence"/>
</dbReference>
<dbReference type="GO" id="GO:0004668">
    <property type="term" value="F:protein-arginine deiminase activity"/>
    <property type="evidence" value="ECO:0007669"/>
    <property type="project" value="InterPro"/>
</dbReference>
<evidence type="ECO:0000256" key="1">
    <source>
        <dbReference type="ARBA" id="ARBA00022801"/>
    </source>
</evidence>
<proteinExistence type="inferred from homology"/>
<dbReference type="EMBL" id="JACMSC010000014">
    <property type="protein sequence ID" value="KAG6490337.1"/>
    <property type="molecule type" value="Genomic_DNA"/>
</dbReference>
<name>A0A8J5KS50_ZINOF</name>
<evidence type="ECO:0000256" key="2">
    <source>
        <dbReference type="SAM" id="Phobius"/>
    </source>
</evidence>
<evidence type="ECO:0000313" key="4">
    <source>
        <dbReference type="Proteomes" id="UP000734854"/>
    </source>
</evidence>
<dbReference type="InterPro" id="IPR040229">
    <property type="entry name" value="At3g27390-like"/>
</dbReference>
<evidence type="ECO:0000313" key="3">
    <source>
        <dbReference type="EMBL" id="KAG6490337.1"/>
    </source>
</evidence>
<dbReference type="PANTHER" id="PTHR31133">
    <property type="entry name" value="MEMBRANE PROTEIN"/>
    <property type="match status" value="1"/>
</dbReference>
<dbReference type="Pfam" id="PF04371">
    <property type="entry name" value="PAD_porph"/>
    <property type="match status" value="1"/>
</dbReference>
<reference evidence="3 4" key="1">
    <citation type="submission" date="2020-08" db="EMBL/GenBank/DDBJ databases">
        <title>Plant Genome Project.</title>
        <authorList>
            <person name="Zhang R.-G."/>
        </authorList>
    </citation>
    <scope>NUCLEOTIDE SEQUENCE [LARGE SCALE GENOMIC DNA]</scope>
    <source>
        <tissue evidence="3">Rhizome</tissue>
    </source>
</reference>
<comment type="caution">
    <text evidence="3">The sequence shown here is derived from an EMBL/GenBank/DDBJ whole genome shotgun (WGS) entry which is preliminary data.</text>
</comment>
<evidence type="ECO:0008006" key="5">
    <source>
        <dbReference type="Google" id="ProtNLM"/>
    </source>
</evidence>
<dbReference type="GO" id="GO:0010228">
    <property type="term" value="P:vegetative to reproductive phase transition of meristem"/>
    <property type="evidence" value="ECO:0007669"/>
    <property type="project" value="TreeGrafter"/>
</dbReference>
<dbReference type="GO" id="GO:0009446">
    <property type="term" value="P:putrescine biosynthetic process"/>
    <property type="evidence" value="ECO:0007669"/>
    <property type="project" value="InterPro"/>
</dbReference>
<accession>A0A8J5KS50</accession>
<keyword evidence="2" id="KW-0812">Transmembrane</keyword>
<feature type="transmembrane region" description="Helical" evidence="2">
    <location>
        <begin position="6"/>
        <end position="30"/>
    </location>
</feature>
<feature type="transmembrane region" description="Helical" evidence="2">
    <location>
        <begin position="42"/>
        <end position="64"/>
    </location>
</feature>
<keyword evidence="1" id="KW-0378">Hydrolase</keyword>
<dbReference type="AlphaFoldDB" id="A0A8J5KS50"/>
<dbReference type="InterPro" id="IPR007466">
    <property type="entry name" value="Peptidyl-Arg-deiminase_porph"/>
</dbReference>
<feature type="transmembrane region" description="Helical" evidence="2">
    <location>
        <begin position="243"/>
        <end position="270"/>
    </location>
</feature>
<organism evidence="3 4">
    <name type="scientific">Zingiber officinale</name>
    <name type="common">Ginger</name>
    <name type="synonym">Amomum zingiber</name>
    <dbReference type="NCBI Taxonomy" id="94328"/>
    <lineage>
        <taxon>Eukaryota</taxon>
        <taxon>Viridiplantae</taxon>
        <taxon>Streptophyta</taxon>
        <taxon>Embryophyta</taxon>
        <taxon>Tracheophyta</taxon>
        <taxon>Spermatophyta</taxon>
        <taxon>Magnoliopsida</taxon>
        <taxon>Liliopsida</taxon>
        <taxon>Zingiberales</taxon>
        <taxon>Zingiberaceae</taxon>
        <taxon>Zingiber</taxon>
    </lineage>
</organism>
<gene>
    <name evidence="3" type="ORF">ZIOFF_051627</name>
</gene>
<sequence>MDVPKGFLASLWSFVAFLPFFVLLLVLGIIKAATIGPVVTSIVLVGNSAVVIGMWPAHFIWTYYCVLKTAKLGLVLKMFSLVALPFPLLLSPALSVLGSLLVGIGYGFFAPLIATFEAAGEQVVDKLYHCFADGCVDTVKGACTLVVDFTDFCFHSYFSYMDDLIENLGAGENPMDIKLTKLPSCLLVSLIGTLVDVPMISIVALCKSPYMLIKGWQRLFHDLIGREGPFLETVCVPFAGLAILLWPLAVIGAVITAFLCSFLLGFYGGIVVHQEDSFRMGIAYIVSVISIFDEYSNDLLYLREGSCFPRPKYRKSNADRELLENKEEVEKKKAQNGKVLSSSNTTKLATQRSTLKETIQQLKPIQIWDWLFMSCEINGRILFGEGLITVEDIEECIVKGKCKKLSIRLPSWCILQCLLQSVKSDTYGLRISDEVELTNFNWPRDKVFDWILGPLLIIKEQVRKLQLKENEEACLRKLILIGKNEKPEDWDEVGFPSDDHDSRDRCKHVQDSKFSSQTRGGPIQTVRWQNNIGLRFPPPYCEAYSPRDPSPVSLAAATVPSPPSPYPEKAIAPAFPRRVEDRKVWVSVVVDLICSRCLKEKPALLGFHMPAEWEPHQQCWIGWPERLDNWRDGALPVQDTFVKVAKAISKFEPVTVCVISDQYTKAYDRLHENGNIRVVEMSMNDAWFRDIGPTFVRRVKSTTEDQEHQIAGIDWKFNCWGGPEDGCYSDWTLDVLVAQKILELDRIARFSHRMVLEGGSIHVDGDGTCITTEECLLNPNRNPDMTKEEIEQELMMYLGVSKVIWLPRGLYGDDDTNGHVDNMCCFVKPGVVLLAWTDDEQDPQYERSVEAFNVLSNTTDAKNRNIEIIKLHIPGPLYITKEEADGLISLDGNAKPRLAGTRLAAAYVNFYIANGGIIAPAFGDEKWDQQAYAVLASAFPNHEPLLGIVVIGKEYIILFPFWIWVVKRCPTRAVVFPAAVTFFQ</sequence>
<dbReference type="GO" id="GO:0047632">
    <property type="term" value="F:agmatine deiminase activity"/>
    <property type="evidence" value="ECO:0007669"/>
    <property type="project" value="InterPro"/>
</dbReference>
<feature type="transmembrane region" description="Helical" evidence="2">
    <location>
        <begin position="185"/>
        <end position="205"/>
    </location>
</feature>
<keyword evidence="2" id="KW-0472">Membrane</keyword>
<protein>
    <recommendedName>
        <fullName evidence="5">Agmatine deiminase</fullName>
    </recommendedName>
</protein>
<dbReference type="InterPro" id="IPR017754">
    <property type="entry name" value="Agmatine_deiminase"/>
</dbReference>